<feature type="transmembrane region" description="Helical" evidence="1">
    <location>
        <begin position="21"/>
        <end position="43"/>
    </location>
</feature>
<dbReference type="InterPro" id="IPR025324">
    <property type="entry name" value="DUF4230"/>
</dbReference>
<comment type="caution">
    <text evidence="2">The sequence shown here is derived from an EMBL/GenBank/DDBJ whole genome shotgun (WGS) entry which is preliminary data.</text>
</comment>
<dbReference type="EMBL" id="JBITYT010000010">
    <property type="protein sequence ID" value="MFI9122118.1"/>
    <property type="molecule type" value="Genomic_DNA"/>
</dbReference>
<dbReference type="RefSeq" id="WP_399617498.1">
    <property type="nucleotide sequence ID" value="NZ_JBITYT010000010.1"/>
</dbReference>
<dbReference type="Pfam" id="PF14014">
    <property type="entry name" value="DUF4230"/>
    <property type="match status" value="1"/>
</dbReference>
<evidence type="ECO:0000256" key="1">
    <source>
        <dbReference type="SAM" id="Phobius"/>
    </source>
</evidence>
<proteinExistence type="predicted"/>
<protein>
    <submittedName>
        <fullName evidence="2">DUF4230 domain-containing protein</fullName>
    </submittedName>
</protein>
<keyword evidence="3" id="KW-1185">Reference proteome</keyword>
<gene>
    <name evidence="2" type="ORF">ACIGW0_22375</name>
</gene>
<sequence length="226" mass="24698">MGEDTESRPTREPRRPRRATRGWPLAAGLLALILVLVLLGRFFQPPGLGDLFGTETRDRSGPAVLKSIQDMNRHEGAVGTYQVVVDLEKDARFLPDAIRGTRTLYVASGSVGAHVDFSGLAEDAVTVDEERTTATLRLPHARLDRPYLDPERSYAVSKQRGLLDRLGDLFSDNPAGEQAVNVLAAQRIGEAAKESDLTSRAERNTTAMLQGLLRALGFEKVTVTYG</sequence>
<keyword evidence="1" id="KW-0812">Transmembrane</keyword>
<evidence type="ECO:0000313" key="3">
    <source>
        <dbReference type="Proteomes" id="UP001614391"/>
    </source>
</evidence>
<keyword evidence="1" id="KW-1133">Transmembrane helix</keyword>
<name>A0ABW8CX10_STRBI</name>
<keyword evidence="1" id="KW-0472">Membrane</keyword>
<reference evidence="2 3" key="1">
    <citation type="submission" date="2024-10" db="EMBL/GenBank/DDBJ databases">
        <title>The Natural Products Discovery Center: Release of the First 8490 Sequenced Strains for Exploring Actinobacteria Biosynthetic Diversity.</title>
        <authorList>
            <person name="Kalkreuter E."/>
            <person name="Kautsar S.A."/>
            <person name="Yang D."/>
            <person name="Bader C.D."/>
            <person name="Teijaro C.N."/>
            <person name="Fluegel L."/>
            <person name="Davis C.M."/>
            <person name="Simpson J.R."/>
            <person name="Lauterbach L."/>
            <person name="Steele A.D."/>
            <person name="Gui C."/>
            <person name="Meng S."/>
            <person name="Li G."/>
            <person name="Viehrig K."/>
            <person name="Ye F."/>
            <person name="Su P."/>
            <person name="Kiefer A.F."/>
            <person name="Nichols A."/>
            <person name="Cepeda A.J."/>
            <person name="Yan W."/>
            <person name="Fan B."/>
            <person name="Jiang Y."/>
            <person name="Adhikari A."/>
            <person name="Zheng C.-J."/>
            <person name="Schuster L."/>
            <person name="Cowan T.M."/>
            <person name="Smanski M.J."/>
            <person name="Chevrette M.G."/>
            <person name="De Carvalho L.P.S."/>
            <person name="Shen B."/>
        </authorList>
    </citation>
    <scope>NUCLEOTIDE SEQUENCE [LARGE SCALE GENOMIC DNA]</scope>
    <source>
        <strain evidence="2 3">NPDC053346</strain>
    </source>
</reference>
<dbReference type="Proteomes" id="UP001614391">
    <property type="component" value="Unassembled WGS sequence"/>
</dbReference>
<organism evidence="2 3">
    <name type="scientific">Streptomyces bikiniensis</name>
    <dbReference type="NCBI Taxonomy" id="1896"/>
    <lineage>
        <taxon>Bacteria</taxon>
        <taxon>Bacillati</taxon>
        <taxon>Actinomycetota</taxon>
        <taxon>Actinomycetes</taxon>
        <taxon>Kitasatosporales</taxon>
        <taxon>Streptomycetaceae</taxon>
        <taxon>Streptomyces</taxon>
    </lineage>
</organism>
<evidence type="ECO:0000313" key="2">
    <source>
        <dbReference type="EMBL" id="MFI9122118.1"/>
    </source>
</evidence>
<accession>A0ABW8CX10</accession>